<protein>
    <submittedName>
        <fullName evidence="1">DUF3352 domain-containing protein</fullName>
    </submittedName>
</protein>
<comment type="caution">
    <text evidence="1">The sequence shown here is derived from an EMBL/GenBank/DDBJ whole genome shotgun (WGS) entry which is preliminary data.</text>
</comment>
<dbReference type="Pfam" id="PF11832">
    <property type="entry name" value="DUF3352"/>
    <property type="match status" value="1"/>
</dbReference>
<dbReference type="AlphaFoldDB" id="A0A5C8NG37"/>
<sequence>MTSTDIADDPSAEKSSVPGRGGLVATLGLAAVAVTASALAGIGYQLSGGGTQPHDVLPADTIAYARIDLDPSAGQKVAAFRLVKKFPELAKSLGIEDPDQDLRRLIVDQAASGCGLDFADDIKPWIGERAGVAVVGTAPDVVFALQVDDETAARKTLKQLADCGDADNAGLAFSHGYAIVAETQAIADETVADADRSALADDSTFSRDMDDLGNQGVASFWVDGNAVANLASVRKELPQPLLSALPDSSTAAAALRAGSSSVELDVVSRGLPFATTEDTQIETLPASTVAAVALQGSEDQIRSQWTQFIDDMEADGVDSDQVGRFVDALGMKLPDDLVALLSPGLTLAVGERNIGTVAQIEDVSDIDAYDIGARVADPDAKDAADRLARLLRNLAGVSFDATTADGATLIANHPDALQTSGTRLSESQRYTDVILPDATNALLFADLGTVIDALLQEDPPPDVVADLEQARPLGTVGISTKRDGDITRAQVKLTFRG</sequence>
<dbReference type="InterPro" id="IPR021787">
    <property type="entry name" value="DUF3352"/>
</dbReference>
<dbReference type="RefSeq" id="WP_147687244.1">
    <property type="nucleotide sequence ID" value="NZ_VDUX01000006.1"/>
</dbReference>
<proteinExistence type="predicted"/>
<dbReference type="EMBL" id="VDUX01000006">
    <property type="protein sequence ID" value="TXL57719.1"/>
    <property type="molecule type" value="Genomic_DNA"/>
</dbReference>
<name>A0A5C8NG37_9ACTN</name>
<dbReference type="Proteomes" id="UP000321571">
    <property type="component" value="Unassembled WGS sequence"/>
</dbReference>
<accession>A0A5C8NG37</accession>
<evidence type="ECO:0000313" key="2">
    <source>
        <dbReference type="Proteomes" id="UP000321571"/>
    </source>
</evidence>
<organism evidence="1 2">
    <name type="scientific">Aeromicrobium terrae</name>
    <dbReference type="NCBI Taxonomy" id="2498846"/>
    <lineage>
        <taxon>Bacteria</taxon>
        <taxon>Bacillati</taxon>
        <taxon>Actinomycetota</taxon>
        <taxon>Actinomycetes</taxon>
        <taxon>Propionibacteriales</taxon>
        <taxon>Nocardioidaceae</taxon>
        <taxon>Aeromicrobium</taxon>
    </lineage>
</organism>
<keyword evidence="2" id="KW-1185">Reference proteome</keyword>
<gene>
    <name evidence="1" type="ORF">FHP06_13155</name>
</gene>
<reference evidence="1 2" key="1">
    <citation type="submission" date="2019-06" db="EMBL/GenBank/DDBJ databases">
        <title>Aeromicrobium sp. nov., isolated from a maize field.</title>
        <authorList>
            <person name="Lin S.-Y."/>
            <person name="Tsai C.-F."/>
            <person name="Young C.-C."/>
        </authorList>
    </citation>
    <scope>NUCLEOTIDE SEQUENCE [LARGE SCALE GENOMIC DNA]</scope>
    <source>
        <strain evidence="1 2">CC-CFT486</strain>
    </source>
</reference>
<evidence type="ECO:0000313" key="1">
    <source>
        <dbReference type="EMBL" id="TXL57719.1"/>
    </source>
</evidence>
<dbReference type="OrthoDB" id="5241887at2"/>